<evidence type="ECO:0000256" key="3">
    <source>
        <dbReference type="ARBA" id="ARBA00009524"/>
    </source>
</evidence>
<comment type="similarity">
    <text evidence="2">In the N-terminal section; belongs to the NnrE/AIBP family.</text>
</comment>
<evidence type="ECO:0000256" key="8">
    <source>
        <dbReference type="ARBA" id="ARBA00048238"/>
    </source>
</evidence>
<dbReference type="NCBIfam" id="TIGR00197">
    <property type="entry name" value="yjeF_nterm"/>
    <property type="match status" value="1"/>
</dbReference>
<evidence type="ECO:0000256" key="5">
    <source>
        <dbReference type="ARBA" id="ARBA00018591"/>
    </source>
</evidence>
<evidence type="ECO:0000256" key="1">
    <source>
        <dbReference type="ARBA" id="ARBA00001958"/>
    </source>
</evidence>
<feature type="domain" description="YjeF C-terminal" evidence="10">
    <location>
        <begin position="215"/>
        <end position="307"/>
    </location>
</feature>
<dbReference type="OrthoDB" id="9806925at2"/>
<keyword evidence="13" id="KW-1185">Reference proteome</keyword>
<sequence length="307" mass="30157">MIDLYTAPQVRAAEQAAMAGLRPGVLMQRAATGLATVCLGLLGRAHGVRVVLLVGSGDNGGDALLAGALLASRGAQVTAVLLAPDRAHAAGLAALRRAGGRVAAGGETGLERADLVLDGIVGIGGSGGLRDDAVQLVRAATAGPGLLVAVDVPSGVAADTGDVPGAAFPAQHTVTFGAVKTGLLVGAGRQHAGTVHLVDIGLADHLPDPDVRQLTDADVAVHLEAPGPEDDKYSRGVVGVIAGSAGYPGAGVLCTGAALRTRPGLVRYAGTAAEGVRAAWPEAIVTSGRPGDAGRVQAWVVGPGAGT</sequence>
<dbReference type="GO" id="GO:0052855">
    <property type="term" value="F:ADP-dependent NAD(P)H-hydrate dehydratase activity"/>
    <property type="evidence" value="ECO:0007669"/>
    <property type="project" value="UniProtKB-EC"/>
</dbReference>
<dbReference type="RefSeq" id="WP_110553627.1">
    <property type="nucleotide sequence ID" value="NZ_QKNV01000250.1"/>
</dbReference>
<dbReference type="SUPFAM" id="SSF53613">
    <property type="entry name" value="Ribokinase-like"/>
    <property type="match status" value="1"/>
</dbReference>
<comment type="cofactor">
    <cofactor evidence="1">
        <name>K(+)</name>
        <dbReference type="ChEBI" id="CHEBI:29103"/>
    </cofactor>
</comment>
<evidence type="ECO:0000256" key="4">
    <source>
        <dbReference type="ARBA" id="ARBA00013129"/>
    </source>
</evidence>
<dbReference type="InterPro" id="IPR000631">
    <property type="entry name" value="CARKD"/>
</dbReference>
<comment type="caution">
    <text evidence="12">The sequence shown here is derived from an EMBL/GenBank/DDBJ whole genome shotgun (WGS) entry which is preliminary data.</text>
</comment>
<evidence type="ECO:0000256" key="2">
    <source>
        <dbReference type="ARBA" id="ARBA00006001"/>
    </source>
</evidence>
<comment type="catalytic activity">
    <reaction evidence="9">
        <text>(6S)-NADPHX + ADP = AMP + phosphate + NADPH + H(+)</text>
        <dbReference type="Rhea" id="RHEA:32235"/>
        <dbReference type="ChEBI" id="CHEBI:15378"/>
        <dbReference type="ChEBI" id="CHEBI:43474"/>
        <dbReference type="ChEBI" id="CHEBI:57783"/>
        <dbReference type="ChEBI" id="CHEBI:64076"/>
        <dbReference type="ChEBI" id="CHEBI:456215"/>
        <dbReference type="ChEBI" id="CHEBI:456216"/>
        <dbReference type="EC" id="4.2.1.136"/>
    </reaction>
</comment>
<name>A0A323V5X9_9ACTN</name>
<protein>
    <recommendedName>
        <fullName evidence="5">Bifunctional NAD(P)H-hydrate repair enzyme Nnr</fullName>
        <ecNumber evidence="4">4.2.1.136</ecNumber>
    </recommendedName>
    <alternativeName>
        <fullName evidence="7">Nicotinamide nucleotide repair protein</fullName>
    </alternativeName>
</protein>
<evidence type="ECO:0000256" key="6">
    <source>
        <dbReference type="ARBA" id="ARBA00025153"/>
    </source>
</evidence>
<organism evidence="12 13">
    <name type="scientific">Modestobacter versicolor</name>
    <dbReference type="NCBI Taxonomy" id="429133"/>
    <lineage>
        <taxon>Bacteria</taxon>
        <taxon>Bacillati</taxon>
        <taxon>Actinomycetota</taxon>
        <taxon>Actinomycetes</taxon>
        <taxon>Geodermatophilales</taxon>
        <taxon>Geodermatophilaceae</taxon>
        <taxon>Modestobacter</taxon>
    </lineage>
</organism>
<evidence type="ECO:0000313" key="13">
    <source>
        <dbReference type="Proteomes" id="UP000247602"/>
    </source>
</evidence>
<reference evidence="12 13" key="1">
    <citation type="submission" date="2018-06" db="EMBL/GenBank/DDBJ databases">
        <title>Draft genome sequence of Modestobacter versicolor CP153-2.</title>
        <authorList>
            <person name="Gundlapally S.R."/>
        </authorList>
    </citation>
    <scope>NUCLEOTIDE SEQUENCE [LARGE SCALE GENOMIC DNA]</scope>
    <source>
        <strain evidence="12 13">CP153-2</strain>
    </source>
</reference>
<dbReference type="SUPFAM" id="SSF64153">
    <property type="entry name" value="YjeF N-terminal domain-like"/>
    <property type="match status" value="1"/>
</dbReference>
<dbReference type="HAMAP" id="MF_01966">
    <property type="entry name" value="NADHX_epimerase"/>
    <property type="match status" value="1"/>
</dbReference>
<dbReference type="AlphaFoldDB" id="A0A323V5X9"/>
<evidence type="ECO:0000256" key="9">
    <source>
        <dbReference type="ARBA" id="ARBA00049209"/>
    </source>
</evidence>
<dbReference type="PROSITE" id="PS51385">
    <property type="entry name" value="YJEF_N"/>
    <property type="match status" value="1"/>
</dbReference>
<gene>
    <name evidence="12" type="ORF">DMO24_18170</name>
</gene>
<dbReference type="InterPro" id="IPR036652">
    <property type="entry name" value="YjeF_N_dom_sf"/>
</dbReference>
<proteinExistence type="inferred from homology"/>
<feature type="domain" description="YjeF N-terminal" evidence="11">
    <location>
        <begin position="10"/>
        <end position="208"/>
    </location>
</feature>
<dbReference type="InterPro" id="IPR004443">
    <property type="entry name" value="YjeF_N_dom"/>
</dbReference>
<dbReference type="EMBL" id="QKNV01000250">
    <property type="protein sequence ID" value="PZA19911.1"/>
    <property type="molecule type" value="Genomic_DNA"/>
</dbReference>
<evidence type="ECO:0000259" key="11">
    <source>
        <dbReference type="PROSITE" id="PS51385"/>
    </source>
</evidence>
<dbReference type="Gene3D" id="3.40.1190.20">
    <property type="match status" value="1"/>
</dbReference>
<dbReference type="Pfam" id="PF01256">
    <property type="entry name" value="Carb_kinase"/>
    <property type="match status" value="1"/>
</dbReference>
<dbReference type="EC" id="4.2.1.136" evidence="4"/>
<evidence type="ECO:0000256" key="7">
    <source>
        <dbReference type="ARBA" id="ARBA00032624"/>
    </source>
</evidence>
<dbReference type="Gene3D" id="3.40.50.10260">
    <property type="entry name" value="YjeF N-terminal domain"/>
    <property type="match status" value="1"/>
</dbReference>
<comment type="catalytic activity">
    <reaction evidence="8">
        <text>(6S)-NADHX + ADP = AMP + phosphate + NADH + H(+)</text>
        <dbReference type="Rhea" id="RHEA:32223"/>
        <dbReference type="ChEBI" id="CHEBI:15378"/>
        <dbReference type="ChEBI" id="CHEBI:43474"/>
        <dbReference type="ChEBI" id="CHEBI:57945"/>
        <dbReference type="ChEBI" id="CHEBI:64074"/>
        <dbReference type="ChEBI" id="CHEBI:456215"/>
        <dbReference type="ChEBI" id="CHEBI:456216"/>
        <dbReference type="EC" id="4.2.1.136"/>
    </reaction>
</comment>
<evidence type="ECO:0000313" key="12">
    <source>
        <dbReference type="EMBL" id="PZA19911.1"/>
    </source>
</evidence>
<feature type="non-terminal residue" evidence="12">
    <location>
        <position position="307"/>
    </location>
</feature>
<dbReference type="Pfam" id="PF03853">
    <property type="entry name" value="YjeF_N"/>
    <property type="match status" value="1"/>
</dbReference>
<accession>A0A323V5X9</accession>
<dbReference type="Proteomes" id="UP000247602">
    <property type="component" value="Unassembled WGS sequence"/>
</dbReference>
<comment type="similarity">
    <text evidence="3">In the C-terminal section; belongs to the NnrD/CARKD family.</text>
</comment>
<comment type="function">
    <text evidence="6">Bifunctional enzyme that catalyzes the epimerization of the S- and R-forms of NAD(P)HX and the dehydration of the S-form of NAD(P)HX at the expense of ADP, which is converted to AMP. This allows the repair of both epimers of NAD(P)HX, a damaged form of NAD(P)H that is a result of enzymatic or heat-dependent hydration.</text>
</comment>
<dbReference type="PROSITE" id="PS51383">
    <property type="entry name" value="YJEF_C_3"/>
    <property type="match status" value="1"/>
</dbReference>
<evidence type="ECO:0000259" key="10">
    <source>
        <dbReference type="PROSITE" id="PS51383"/>
    </source>
</evidence>
<dbReference type="InterPro" id="IPR029056">
    <property type="entry name" value="Ribokinase-like"/>
</dbReference>